<protein>
    <submittedName>
        <fullName evidence="1">Phage protease</fullName>
    </submittedName>
</protein>
<dbReference type="InterPro" id="IPR012106">
    <property type="entry name" value="Phage_Mu_Gp1"/>
</dbReference>
<sequence>MKTKALSQTTAFAACTFEVQADGSAIQLFPAGAFRARDGRPKEVSAWLIDAEIAAQVIAKVAARATDVVIDYEHQTLNSAENGLPAPAAGWFHALEWREGSGLFATDVRWTERARAMIDAGEYRYLSPVFSYDPQTGAVLDLHHVGLTNYPALDGMASLPALAAARFDPAAAGAASAKGAPRVDKEQLIALLDLSSDASEEDIQTALTALKADAGKTEDLKQALAAAKAEHKPDPAQYVPIDVVEDLKKDIAALKTHQVAGEVEQLVQAGLSDGRLLPAQEGWARELGQSNLAALKGYLEKTPAIAALKGQQTGGKQPDAPSKVEELDAEALAVCKAMGIKPDDYIATLKA</sequence>
<dbReference type="RefSeq" id="WP_377816493.1">
    <property type="nucleotide sequence ID" value="NZ_JBHRSJ010000035.1"/>
</dbReference>
<evidence type="ECO:0000313" key="2">
    <source>
        <dbReference type="Proteomes" id="UP001595457"/>
    </source>
</evidence>
<organism evidence="1 2">
    <name type="scientific">Azotobacter bryophylli</name>
    <dbReference type="NCBI Taxonomy" id="1986537"/>
    <lineage>
        <taxon>Bacteria</taxon>
        <taxon>Pseudomonadati</taxon>
        <taxon>Pseudomonadota</taxon>
        <taxon>Gammaproteobacteria</taxon>
        <taxon>Pseudomonadales</taxon>
        <taxon>Pseudomonadaceae</taxon>
        <taxon>Azotobacter</taxon>
    </lineage>
</organism>
<name>A0ABV7B063_9GAMM</name>
<gene>
    <name evidence="1" type="ORF">ACFOJE_19335</name>
</gene>
<dbReference type="EMBL" id="JBHRSJ010000035">
    <property type="protein sequence ID" value="MFC2974351.1"/>
    <property type="molecule type" value="Genomic_DNA"/>
</dbReference>
<evidence type="ECO:0000313" key="1">
    <source>
        <dbReference type="EMBL" id="MFC2974351.1"/>
    </source>
</evidence>
<dbReference type="PROSITE" id="PS51257">
    <property type="entry name" value="PROKAR_LIPOPROTEIN"/>
    <property type="match status" value="1"/>
</dbReference>
<dbReference type="Proteomes" id="UP001595457">
    <property type="component" value="Unassembled WGS sequence"/>
</dbReference>
<dbReference type="PIRSF" id="PIRSF016624">
    <property type="entry name" value="Mu_prophg_I"/>
    <property type="match status" value="1"/>
</dbReference>
<accession>A0ABV7B063</accession>
<dbReference type="GO" id="GO:0008233">
    <property type="term" value="F:peptidase activity"/>
    <property type="evidence" value="ECO:0007669"/>
    <property type="project" value="UniProtKB-KW"/>
</dbReference>
<reference evidence="2" key="1">
    <citation type="journal article" date="2019" name="Int. J. Syst. Evol. Microbiol.">
        <title>The Global Catalogue of Microorganisms (GCM) 10K type strain sequencing project: providing services to taxonomists for standard genome sequencing and annotation.</title>
        <authorList>
            <consortium name="The Broad Institute Genomics Platform"/>
            <consortium name="The Broad Institute Genome Sequencing Center for Infectious Disease"/>
            <person name="Wu L."/>
            <person name="Ma J."/>
        </authorList>
    </citation>
    <scope>NUCLEOTIDE SEQUENCE [LARGE SCALE GENOMIC DNA]</scope>
    <source>
        <strain evidence="2">KCTC 62195</strain>
    </source>
</reference>
<keyword evidence="2" id="KW-1185">Reference proteome</keyword>
<comment type="caution">
    <text evidence="1">The sequence shown here is derived from an EMBL/GenBank/DDBJ whole genome shotgun (WGS) entry which is preliminary data.</text>
</comment>
<dbReference type="Pfam" id="PF10123">
    <property type="entry name" value="Mu-like_Pro"/>
    <property type="match status" value="1"/>
</dbReference>
<keyword evidence="1" id="KW-0645">Protease</keyword>
<keyword evidence="1" id="KW-0378">Hydrolase</keyword>
<dbReference type="GO" id="GO:0006508">
    <property type="term" value="P:proteolysis"/>
    <property type="evidence" value="ECO:0007669"/>
    <property type="project" value="UniProtKB-KW"/>
</dbReference>
<proteinExistence type="predicted"/>